<dbReference type="InterPro" id="IPR036388">
    <property type="entry name" value="WH-like_DNA-bd_sf"/>
</dbReference>
<feature type="domain" description="HTH crp-type" evidence="4">
    <location>
        <begin position="145"/>
        <end position="219"/>
    </location>
</feature>
<dbReference type="GO" id="GO:0006355">
    <property type="term" value="P:regulation of DNA-templated transcription"/>
    <property type="evidence" value="ECO:0007669"/>
    <property type="project" value="InterPro"/>
</dbReference>
<dbReference type="CDD" id="cd00038">
    <property type="entry name" value="CAP_ED"/>
    <property type="match status" value="1"/>
</dbReference>
<dbReference type="RefSeq" id="WP_091946442.1">
    <property type="nucleotide sequence ID" value="NZ_FOSV01000009.1"/>
</dbReference>
<evidence type="ECO:0000256" key="1">
    <source>
        <dbReference type="ARBA" id="ARBA00023015"/>
    </source>
</evidence>
<evidence type="ECO:0000259" key="4">
    <source>
        <dbReference type="PROSITE" id="PS51063"/>
    </source>
</evidence>
<evidence type="ECO:0000256" key="2">
    <source>
        <dbReference type="ARBA" id="ARBA00023125"/>
    </source>
</evidence>
<dbReference type="SUPFAM" id="SSF46785">
    <property type="entry name" value="Winged helix' DNA-binding domain"/>
    <property type="match status" value="1"/>
</dbReference>
<dbReference type="GO" id="GO:0003677">
    <property type="term" value="F:DNA binding"/>
    <property type="evidence" value="ECO:0007669"/>
    <property type="project" value="UniProtKB-KW"/>
</dbReference>
<dbReference type="SUPFAM" id="SSF51206">
    <property type="entry name" value="cAMP-binding domain-like"/>
    <property type="match status" value="1"/>
</dbReference>
<dbReference type="Proteomes" id="UP000198804">
    <property type="component" value="Unassembled WGS sequence"/>
</dbReference>
<keyword evidence="5" id="KW-0418">Kinase</keyword>
<protein>
    <submittedName>
        <fullName evidence="5">cAMP-binding domain of CRP or a regulatory subunit of cAMP-dependent protein kinases</fullName>
    </submittedName>
</protein>
<keyword evidence="3" id="KW-0804">Transcription</keyword>
<dbReference type="SMART" id="SM00419">
    <property type="entry name" value="HTH_CRP"/>
    <property type="match status" value="1"/>
</dbReference>
<evidence type="ECO:0000313" key="5">
    <source>
        <dbReference type="EMBL" id="SFL13152.1"/>
    </source>
</evidence>
<dbReference type="Pfam" id="PF13545">
    <property type="entry name" value="HTH_Crp_2"/>
    <property type="match status" value="1"/>
</dbReference>
<keyword evidence="5" id="KW-0808">Transferase</keyword>
<organism evidence="5 6">
    <name type="scientific">Methylorubrum salsuginis</name>
    <dbReference type="NCBI Taxonomy" id="414703"/>
    <lineage>
        <taxon>Bacteria</taxon>
        <taxon>Pseudomonadati</taxon>
        <taxon>Pseudomonadota</taxon>
        <taxon>Alphaproteobacteria</taxon>
        <taxon>Hyphomicrobiales</taxon>
        <taxon>Methylobacteriaceae</taxon>
        <taxon>Methylorubrum</taxon>
    </lineage>
</organism>
<proteinExistence type="predicted"/>
<dbReference type="AlphaFoldDB" id="A0A1I4F590"/>
<dbReference type="InterPro" id="IPR012318">
    <property type="entry name" value="HTH_CRP"/>
</dbReference>
<dbReference type="Pfam" id="PF00027">
    <property type="entry name" value="cNMP_binding"/>
    <property type="match status" value="1"/>
</dbReference>
<dbReference type="InterPro" id="IPR014710">
    <property type="entry name" value="RmlC-like_jellyroll"/>
</dbReference>
<evidence type="ECO:0000256" key="3">
    <source>
        <dbReference type="ARBA" id="ARBA00023163"/>
    </source>
</evidence>
<name>A0A1I4F590_9HYPH</name>
<evidence type="ECO:0000313" key="6">
    <source>
        <dbReference type="Proteomes" id="UP000198804"/>
    </source>
</evidence>
<reference evidence="6" key="1">
    <citation type="submission" date="2016-10" db="EMBL/GenBank/DDBJ databases">
        <authorList>
            <person name="Varghese N."/>
            <person name="Submissions S."/>
        </authorList>
    </citation>
    <scope>NUCLEOTIDE SEQUENCE [LARGE SCALE GENOMIC DNA]</scope>
    <source>
        <strain evidence="6">CGMCC 1.6474</strain>
    </source>
</reference>
<keyword evidence="2" id="KW-0238">DNA-binding</keyword>
<dbReference type="PROSITE" id="PS51063">
    <property type="entry name" value="HTH_CRP_2"/>
    <property type="match status" value="1"/>
</dbReference>
<dbReference type="Gene3D" id="1.10.10.10">
    <property type="entry name" value="Winged helix-like DNA-binding domain superfamily/Winged helix DNA-binding domain"/>
    <property type="match status" value="1"/>
</dbReference>
<keyword evidence="1" id="KW-0805">Transcription regulation</keyword>
<dbReference type="InterPro" id="IPR018490">
    <property type="entry name" value="cNMP-bd_dom_sf"/>
</dbReference>
<sequence>MVNPLVRKLENFVRLSAEERGALDRVIQNARRLGPREDVVRDGERPRHVNLILEGWACRYKQLEDGRRQVISIFLPGDMCDPHVFVLKNMDHSLGTLTSCLIAEVSETSIREITAESRKLEEALWWEMLVSAAIQREWTVSLGQRLATERLGHLFCELFMRLAAVGLTNGTSCEFPITQADLGDAMGLSTVHINRTLKELRAAGLIRLRGRQLTIPDFAALQSASLFDPSYLHYERDSAVSAVGAH</sequence>
<accession>A0A1I4F590</accession>
<dbReference type="GO" id="GO:0016301">
    <property type="term" value="F:kinase activity"/>
    <property type="evidence" value="ECO:0007669"/>
    <property type="project" value="UniProtKB-KW"/>
</dbReference>
<gene>
    <name evidence="5" type="ORF">SAMN04488125_109113</name>
</gene>
<keyword evidence="6" id="KW-1185">Reference proteome</keyword>
<dbReference type="Gene3D" id="2.60.120.10">
    <property type="entry name" value="Jelly Rolls"/>
    <property type="match status" value="1"/>
</dbReference>
<dbReference type="EMBL" id="FOSV01000009">
    <property type="protein sequence ID" value="SFL13152.1"/>
    <property type="molecule type" value="Genomic_DNA"/>
</dbReference>
<dbReference type="InterPro" id="IPR000595">
    <property type="entry name" value="cNMP-bd_dom"/>
</dbReference>
<dbReference type="OrthoDB" id="7584044at2"/>
<dbReference type="InterPro" id="IPR036390">
    <property type="entry name" value="WH_DNA-bd_sf"/>
</dbReference>
<dbReference type="STRING" id="414703.SAMN04488125_109113"/>